<evidence type="ECO:0000256" key="1">
    <source>
        <dbReference type="ARBA" id="ARBA00005254"/>
    </source>
</evidence>
<reference evidence="4" key="1">
    <citation type="submission" date="2017-02" db="EMBL/GenBank/DDBJ databases">
        <authorList>
            <person name="Varghese N."/>
            <person name="Submissions S."/>
        </authorList>
    </citation>
    <scope>NUCLEOTIDE SEQUENCE [LARGE SCALE GENOMIC DNA]</scope>
    <source>
        <strain evidence="4">ATCC 27094</strain>
    </source>
</reference>
<evidence type="ECO:0000313" key="3">
    <source>
        <dbReference type="EMBL" id="SJZ31228.1"/>
    </source>
</evidence>
<dbReference type="InterPro" id="IPR001753">
    <property type="entry name" value="Enoyl-CoA_hydra/iso"/>
</dbReference>
<dbReference type="SUPFAM" id="SSF52096">
    <property type="entry name" value="ClpP/crotonase"/>
    <property type="match status" value="1"/>
</dbReference>
<dbReference type="Pfam" id="PF00378">
    <property type="entry name" value="ECH_1"/>
    <property type="match status" value="1"/>
</dbReference>
<name>A0A1T4JM59_9HYPH</name>
<dbReference type="GO" id="GO:0006635">
    <property type="term" value="P:fatty acid beta-oxidation"/>
    <property type="evidence" value="ECO:0007669"/>
    <property type="project" value="TreeGrafter"/>
</dbReference>
<dbReference type="PROSITE" id="PS00166">
    <property type="entry name" value="ENOYL_COA_HYDRATASE"/>
    <property type="match status" value="1"/>
</dbReference>
<dbReference type="Proteomes" id="UP000190092">
    <property type="component" value="Unassembled WGS sequence"/>
</dbReference>
<dbReference type="CDD" id="cd06558">
    <property type="entry name" value="crotonase-like"/>
    <property type="match status" value="1"/>
</dbReference>
<evidence type="ECO:0000313" key="4">
    <source>
        <dbReference type="Proteomes" id="UP000190092"/>
    </source>
</evidence>
<evidence type="ECO:0000256" key="2">
    <source>
        <dbReference type="RuleBase" id="RU003707"/>
    </source>
</evidence>
<gene>
    <name evidence="3" type="ORF">SAMN02745126_00156</name>
</gene>
<dbReference type="AlphaFoldDB" id="A0A1T4JM59"/>
<dbReference type="OrthoDB" id="9775794at2"/>
<dbReference type="STRING" id="225324.SAMN02745126_00156"/>
<dbReference type="PANTHER" id="PTHR11941">
    <property type="entry name" value="ENOYL-COA HYDRATASE-RELATED"/>
    <property type="match status" value="1"/>
</dbReference>
<dbReference type="RefSeq" id="WP_085931932.1">
    <property type="nucleotide sequence ID" value="NZ_FUWJ01000001.1"/>
</dbReference>
<dbReference type="PANTHER" id="PTHR11941:SF54">
    <property type="entry name" value="ENOYL-COA HYDRATASE, MITOCHONDRIAL"/>
    <property type="match status" value="1"/>
</dbReference>
<organism evidence="3 4">
    <name type="scientific">Enhydrobacter aerosaccus</name>
    <dbReference type="NCBI Taxonomy" id="225324"/>
    <lineage>
        <taxon>Bacteria</taxon>
        <taxon>Pseudomonadati</taxon>
        <taxon>Pseudomonadota</taxon>
        <taxon>Alphaproteobacteria</taxon>
        <taxon>Hyphomicrobiales</taxon>
        <taxon>Enhydrobacter</taxon>
    </lineage>
</organism>
<dbReference type="Gene3D" id="3.90.226.10">
    <property type="entry name" value="2-enoyl-CoA Hydratase, Chain A, domain 1"/>
    <property type="match status" value="1"/>
</dbReference>
<proteinExistence type="inferred from homology"/>
<keyword evidence="4" id="KW-1185">Reference proteome</keyword>
<accession>A0A1T4JM59</accession>
<sequence>MAEESPVLTELQGNIGVVTLNRPGKFNCISRGLADGLSAAVRSLEANAQCRVVVLNANGKHFCTGADLDEVLAARETRATLEAFITAGHDALTALEHSRLPIVAVVHGLCLAGGLELMMACDVVVAANSARFGDQHAQYGLIPGWGGTQRLPRMVGLRRALHLMYSAEWLDAVTAREWGLVNLVVEEAALAERAMTYAQTLEARNPQAIAAMKSLARKGLDVPLAEGLARECECVVDALRSENVSEGLAAFQARRIPKFS</sequence>
<dbReference type="EMBL" id="FUWJ01000001">
    <property type="protein sequence ID" value="SJZ31228.1"/>
    <property type="molecule type" value="Genomic_DNA"/>
</dbReference>
<protein>
    <submittedName>
        <fullName evidence="3">Short chain enoyl-CoA hydratase</fullName>
    </submittedName>
</protein>
<dbReference type="GO" id="GO:0003824">
    <property type="term" value="F:catalytic activity"/>
    <property type="evidence" value="ECO:0007669"/>
    <property type="project" value="InterPro"/>
</dbReference>
<dbReference type="InterPro" id="IPR018376">
    <property type="entry name" value="Enoyl-CoA_hyd/isom_CS"/>
</dbReference>
<dbReference type="InterPro" id="IPR029045">
    <property type="entry name" value="ClpP/crotonase-like_dom_sf"/>
</dbReference>
<comment type="similarity">
    <text evidence="1 2">Belongs to the enoyl-CoA hydratase/isomerase family.</text>
</comment>